<dbReference type="AlphaFoldDB" id="A0A5C6BP93"/>
<evidence type="ECO:0000256" key="1">
    <source>
        <dbReference type="SAM" id="MobiDB-lite"/>
    </source>
</evidence>
<dbReference type="Proteomes" id="UP000320735">
    <property type="component" value="Unassembled WGS sequence"/>
</dbReference>
<protein>
    <submittedName>
        <fullName evidence="2">Uncharacterized protein</fullName>
    </submittedName>
</protein>
<organism evidence="2 3">
    <name type="scientific">Symmachiella macrocystis</name>
    <dbReference type="NCBI Taxonomy" id="2527985"/>
    <lineage>
        <taxon>Bacteria</taxon>
        <taxon>Pseudomonadati</taxon>
        <taxon>Planctomycetota</taxon>
        <taxon>Planctomycetia</taxon>
        <taxon>Planctomycetales</taxon>
        <taxon>Planctomycetaceae</taxon>
        <taxon>Symmachiella</taxon>
    </lineage>
</organism>
<accession>A0A5C6BP93</accession>
<feature type="region of interest" description="Disordered" evidence="1">
    <location>
        <begin position="236"/>
        <end position="267"/>
    </location>
</feature>
<dbReference type="RefSeq" id="WP_146371137.1">
    <property type="nucleotide sequence ID" value="NZ_SJPP01000001.1"/>
</dbReference>
<comment type="caution">
    <text evidence="2">The sequence shown here is derived from an EMBL/GenBank/DDBJ whole genome shotgun (WGS) entry which is preliminary data.</text>
</comment>
<name>A0A5C6BP93_9PLAN</name>
<proteinExistence type="predicted"/>
<reference evidence="2 3" key="1">
    <citation type="submission" date="2019-02" db="EMBL/GenBank/DDBJ databases">
        <title>Deep-cultivation of Planctomycetes and their phenomic and genomic characterization uncovers novel biology.</title>
        <authorList>
            <person name="Wiegand S."/>
            <person name="Jogler M."/>
            <person name="Boedeker C."/>
            <person name="Pinto D."/>
            <person name="Vollmers J."/>
            <person name="Rivas-Marin E."/>
            <person name="Kohn T."/>
            <person name="Peeters S.H."/>
            <person name="Heuer A."/>
            <person name="Rast P."/>
            <person name="Oberbeckmann S."/>
            <person name="Bunk B."/>
            <person name="Jeske O."/>
            <person name="Meyerdierks A."/>
            <person name="Storesund J.E."/>
            <person name="Kallscheuer N."/>
            <person name="Luecker S."/>
            <person name="Lage O.M."/>
            <person name="Pohl T."/>
            <person name="Merkel B.J."/>
            <person name="Hornburger P."/>
            <person name="Mueller R.-W."/>
            <person name="Bruemmer F."/>
            <person name="Labrenz M."/>
            <person name="Spormann A.M."/>
            <person name="Op Den Camp H."/>
            <person name="Overmann J."/>
            <person name="Amann R."/>
            <person name="Jetten M.S.M."/>
            <person name="Mascher T."/>
            <person name="Medema M.H."/>
            <person name="Devos D.P."/>
            <person name="Kaster A.-K."/>
            <person name="Ovreas L."/>
            <person name="Rohde M."/>
            <person name="Galperin M.Y."/>
            <person name="Jogler C."/>
        </authorList>
    </citation>
    <scope>NUCLEOTIDE SEQUENCE [LARGE SCALE GENOMIC DNA]</scope>
    <source>
        <strain evidence="2 3">CA54</strain>
    </source>
</reference>
<dbReference type="EMBL" id="SJPP01000001">
    <property type="protein sequence ID" value="TWU13878.1"/>
    <property type="molecule type" value="Genomic_DNA"/>
</dbReference>
<gene>
    <name evidence="2" type="ORF">CA54_27180</name>
</gene>
<feature type="compositionally biased region" description="Basic and acidic residues" evidence="1">
    <location>
        <begin position="236"/>
        <end position="252"/>
    </location>
</feature>
<keyword evidence="3" id="KW-1185">Reference proteome</keyword>
<evidence type="ECO:0000313" key="3">
    <source>
        <dbReference type="Proteomes" id="UP000320735"/>
    </source>
</evidence>
<evidence type="ECO:0000313" key="2">
    <source>
        <dbReference type="EMBL" id="TWU13878.1"/>
    </source>
</evidence>
<dbReference type="OrthoDB" id="259501at2"/>
<sequence>MNGLFQFCLPESFHPREFLRTPNLIHQADDARYFMSLILTKTARGQVDQFGNVRLMAKYLRNIMHKHRYNHVVDALLERGAVERVPYQVGKQSFGYRLAERFRDDKHVRIAAEDFRLIDRLRSFHEEAEHERQSRMKPEHFALERHQQLLTIDGNQVRDIIASLPQRSNPWDSQGVLVRDIEDRDFHVNVGRFGRLSNNITSMKLEIRPALRLRSEPLQHVDIRCCQPALIGRELRSKTEDKAQSGRRKEQATEAGQAGSIVPRRGC</sequence>